<dbReference type="EMBL" id="BLLF01005988">
    <property type="protein sequence ID" value="GFH31838.1"/>
    <property type="molecule type" value="Genomic_DNA"/>
</dbReference>
<sequence length="182" mass="19413">MAHMGRVRFSSSSNNNNSWPGITLDQKPATTRFLPQYSLNLALAQRGGECGSTQTELQATARRITKPGNPVSLSQEAPTRLHNRCAPRSDRALPCACSCSHYSPLQGAIACSFGSWDDTHSVLLLPLVPPLSLPQQAIGAHAHPPLAFTAWFWHDAAAGPAAAWRGPGPAAHRLMFGAAVTL</sequence>
<feature type="region of interest" description="Disordered" evidence="1">
    <location>
        <begin position="1"/>
        <end position="23"/>
    </location>
</feature>
<accession>A0A6A0AGR5</accession>
<organism evidence="2 3">
    <name type="scientific">Haematococcus lacustris</name>
    <name type="common">Green alga</name>
    <name type="synonym">Haematococcus pluvialis</name>
    <dbReference type="NCBI Taxonomy" id="44745"/>
    <lineage>
        <taxon>Eukaryota</taxon>
        <taxon>Viridiplantae</taxon>
        <taxon>Chlorophyta</taxon>
        <taxon>core chlorophytes</taxon>
        <taxon>Chlorophyceae</taxon>
        <taxon>CS clade</taxon>
        <taxon>Chlamydomonadales</taxon>
        <taxon>Haematococcaceae</taxon>
        <taxon>Haematococcus</taxon>
    </lineage>
</organism>
<dbReference type="Proteomes" id="UP000485058">
    <property type="component" value="Unassembled WGS sequence"/>
</dbReference>
<evidence type="ECO:0000256" key="1">
    <source>
        <dbReference type="SAM" id="MobiDB-lite"/>
    </source>
</evidence>
<dbReference type="AlphaFoldDB" id="A0A6A0AGR5"/>
<evidence type="ECO:0000313" key="2">
    <source>
        <dbReference type="EMBL" id="GFH31838.1"/>
    </source>
</evidence>
<comment type="caution">
    <text evidence="2">The sequence shown here is derived from an EMBL/GenBank/DDBJ whole genome shotgun (WGS) entry which is preliminary data.</text>
</comment>
<protein>
    <submittedName>
        <fullName evidence="2">Uncharacterized protein</fullName>
    </submittedName>
</protein>
<proteinExistence type="predicted"/>
<name>A0A6A0AGR5_HAELA</name>
<gene>
    <name evidence="2" type="ORF">HaLaN_30955</name>
</gene>
<evidence type="ECO:0000313" key="3">
    <source>
        <dbReference type="Proteomes" id="UP000485058"/>
    </source>
</evidence>
<reference evidence="2 3" key="1">
    <citation type="submission" date="2020-02" db="EMBL/GenBank/DDBJ databases">
        <title>Draft genome sequence of Haematococcus lacustris strain NIES-144.</title>
        <authorList>
            <person name="Morimoto D."/>
            <person name="Nakagawa S."/>
            <person name="Yoshida T."/>
            <person name="Sawayama S."/>
        </authorList>
    </citation>
    <scope>NUCLEOTIDE SEQUENCE [LARGE SCALE GENOMIC DNA]</scope>
    <source>
        <strain evidence="2 3">NIES-144</strain>
    </source>
</reference>
<keyword evidence="3" id="KW-1185">Reference proteome</keyword>